<evidence type="ECO:0000313" key="2">
    <source>
        <dbReference type="EMBL" id="KAJ7040639.1"/>
    </source>
</evidence>
<evidence type="ECO:0000313" key="3">
    <source>
        <dbReference type="Proteomes" id="UP001218188"/>
    </source>
</evidence>
<dbReference type="EMBL" id="JARJCM010000021">
    <property type="protein sequence ID" value="KAJ7040639.1"/>
    <property type="molecule type" value="Genomic_DNA"/>
</dbReference>
<accession>A0AAD6T6C3</accession>
<protein>
    <submittedName>
        <fullName evidence="2">Uncharacterized protein</fullName>
    </submittedName>
</protein>
<name>A0AAD6T6C3_9AGAR</name>
<dbReference type="AlphaFoldDB" id="A0AAD6T6C3"/>
<dbReference type="Proteomes" id="UP001218188">
    <property type="component" value="Unassembled WGS sequence"/>
</dbReference>
<gene>
    <name evidence="2" type="ORF">C8F04DRAFT_240246</name>
</gene>
<evidence type="ECO:0000256" key="1">
    <source>
        <dbReference type="SAM" id="MobiDB-lite"/>
    </source>
</evidence>
<organism evidence="2 3">
    <name type="scientific">Mycena alexandri</name>
    <dbReference type="NCBI Taxonomy" id="1745969"/>
    <lineage>
        <taxon>Eukaryota</taxon>
        <taxon>Fungi</taxon>
        <taxon>Dikarya</taxon>
        <taxon>Basidiomycota</taxon>
        <taxon>Agaricomycotina</taxon>
        <taxon>Agaricomycetes</taxon>
        <taxon>Agaricomycetidae</taxon>
        <taxon>Agaricales</taxon>
        <taxon>Marasmiineae</taxon>
        <taxon>Mycenaceae</taxon>
        <taxon>Mycena</taxon>
    </lineage>
</organism>
<reference evidence="2" key="1">
    <citation type="submission" date="2023-03" db="EMBL/GenBank/DDBJ databases">
        <title>Massive genome expansion in bonnet fungi (Mycena s.s.) driven by repeated elements and novel gene families across ecological guilds.</title>
        <authorList>
            <consortium name="Lawrence Berkeley National Laboratory"/>
            <person name="Harder C.B."/>
            <person name="Miyauchi S."/>
            <person name="Viragh M."/>
            <person name="Kuo A."/>
            <person name="Thoen E."/>
            <person name="Andreopoulos B."/>
            <person name="Lu D."/>
            <person name="Skrede I."/>
            <person name="Drula E."/>
            <person name="Henrissat B."/>
            <person name="Morin E."/>
            <person name="Kohler A."/>
            <person name="Barry K."/>
            <person name="LaButti K."/>
            <person name="Morin E."/>
            <person name="Salamov A."/>
            <person name="Lipzen A."/>
            <person name="Mereny Z."/>
            <person name="Hegedus B."/>
            <person name="Baldrian P."/>
            <person name="Stursova M."/>
            <person name="Weitz H."/>
            <person name="Taylor A."/>
            <person name="Grigoriev I.V."/>
            <person name="Nagy L.G."/>
            <person name="Martin F."/>
            <person name="Kauserud H."/>
        </authorList>
    </citation>
    <scope>NUCLEOTIDE SEQUENCE</scope>
    <source>
        <strain evidence="2">CBHHK200</strain>
    </source>
</reference>
<keyword evidence="3" id="KW-1185">Reference proteome</keyword>
<feature type="region of interest" description="Disordered" evidence="1">
    <location>
        <begin position="1"/>
        <end position="51"/>
    </location>
</feature>
<comment type="caution">
    <text evidence="2">The sequence shown here is derived from an EMBL/GenBank/DDBJ whole genome shotgun (WGS) entry which is preliminary data.</text>
</comment>
<feature type="compositionally biased region" description="Basic and acidic residues" evidence="1">
    <location>
        <begin position="11"/>
        <end position="28"/>
    </location>
</feature>
<proteinExistence type="predicted"/>
<sequence length="209" mass="23320">MPTSLRVRAGRLADESEWARGRRERELEPGLANAGNEAEGDSGDGGRRSTHVEDRRTFFRCRGRRDGNPSGKHAKGDIGFRKIGGGACWQNLAGGHRRCRRAHWRRAYRGHGEKATNYEPVFARGRRVAPGATVANGRRGDHGGREQRETWAFDFLGLRSHCQLGAPIETVSMAPHPFACETSRHSVRSRVRHSNRPLQCPLLPRKASV</sequence>